<feature type="region of interest" description="Disordered" evidence="1">
    <location>
        <begin position="1"/>
        <end position="58"/>
    </location>
</feature>
<evidence type="ECO:0000256" key="1">
    <source>
        <dbReference type="SAM" id="MobiDB-lite"/>
    </source>
</evidence>
<dbReference type="EMBL" id="CAOQHR010000005">
    <property type="protein sequence ID" value="CAI6334807.1"/>
    <property type="molecule type" value="Genomic_DNA"/>
</dbReference>
<protein>
    <submittedName>
        <fullName evidence="2">Uncharacterized protein</fullName>
    </submittedName>
</protein>
<name>A0A9W4XVP2_9PLEO</name>
<feature type="compositionally biased region" description="Pro residues" evidence="1">
    <location>
        <begin position="37"/>
        <end position="46"/>
    </location>
</feature>
<evidence type="ECO:0000313" key="2">
    <source>
        <dbReference type="EMBL" id="CAI6334807.1"/>
    </source>
</evidence>
<keyword evidence="3" id="KW-1185">Reference proteome</keyword>
<gene>
    <name evidence="2" type="ORF">PDIGIT_LOCUS7876</name>
</gene>
<organism evidence="2 3">
    <name type="scientific">Periconia digitata</name>
    <dbReference type="NCBI Taxonomy" id="1303443"/>
    <lineage>
        <taxon>Eukaryota</taxon>
        <taxon>Fungi</taxon>
        <taxon>Dikarya</taxon>
        <taxon>Ascomycota</taxon>
        <taxon>Pezizomycotina</taxon>
        <taxon>Dothideomycetes</taxon>
        <taxon>Pleosporomycetidae</taxon>
        <taxon>Pleosporales</taxon>
        <taxon>Massarineae</taxon>
        <taxon>Periconiaceae</taxon>
        <taxon>Periconia</taxon>
    </lineage>
</organism>
<accession>A0A9W4XVP2</accession>
<dbReference type="Proteomes" id="UP001152607">
    <property type="component" value="Unassembled WGS sequence"/>
</dbReference>
<proteinExistence type="predicted"/>
<dbReference type="AlphaFoldDB" id="A0A9W4XVP2"/>
<reference evidence="2" key="1">
    <citation type="submission" date="2023-01" db="EMBL/GenBank/DDBJ databases">
        <authorList>
            <person name="Van Ghelder C."/>
            <person name="Rancurel C."/>
        </authorList>
    </citation>
    <scope>NUCLEOTIDE SEQUENCE</scope>
    <source>
        <strain evidence="2">CNCM I-4278</strain>
    </source>
</reference>
<evidence type="ECO:0000313" key="3">
    <source>
        <dbReference type="Proteomes" id="UP001152607"/>
    </source>
</evidence>
<comment type="caution">
    <text evidence="2">The sequence shown here is derived from an EMBL/GenBank/DDBJ whole genome shotgun (WGS) entry which is preliminary data.</text>
</comment>
<sequence>MYEEYDVRRAAPTGQPATRRGGENLDIASVSGCECHLPPPPPPPTSPVRHASNNTNRA</sequence>